<reference evidence="13" key="1">
    <citation type="journal article" date="2018" name="Nat. Microbiol.">
        <title>Leveraging single-cell genomics to expand the fungal tree of life.</title>
        <authorList>
            <person name="Ahrendt S.R."/>
            <person name="Quandt C.A."/>
            <person name="Ciobanu D."/>
            <person name="Clum A."/>
            <person name="Salamov A."/>
            <person name="Andreopoulos B."/>
            <person name="Cheng J.F."/>
            <person name="Woyke T."/>
            <person name="Pelin A."/>
            <person name="Henrissat B."/>
            <person name="Reynolds N.K."/>
            <person name="Benny G.L."/>
            <person name="Smith M.E."/>
            <person name="James T.Y."/>
            <person name="Grigoriev I.V."/>
        </authorList>
    </citation>
    <scope>NUCLEOTIDE SEQUENCE [LARGE SCALE GENOMIC DNA]</scope>
    <source>
        <strain evidence="13">CSF55</strain>
    </source>
</reference>
<keyword evidence="6" id="KW-0560">Oxidoreductase</keyword>
<sequence>MIEYQLYFFSWSKFVNGFVLEFPEFSKLPMIGSRMSLLAISRKYATSATNVKERLVIIGTGWAGFKLLSKIDTKRYDVVVVSPRNYFVFTPLLASTCVGTLEYRAVTEPIRKHAKNFTFFQSKCEQINLEKRQLTIRSALEDASYDEHIVNFDKLVICCGALTQTFGIPGVKENACFLKDIGDARKIRNRILDCFEKAKQPNVTEEQQKGFLNFVAVGGGPTGVEFSAELHDFIYEDLSKMYPELMSKVTITLIDVAPKILTNFDASLSDYAAKKFERSGIKIRTGTKVLELGKEEIKLHGGENLKYGLAVWATGLAPNPLIQSTNLPLDPAKRLITDGYLRVLDKDNKALDNVFALGDCAVVKDAPLPQTAQIANQKGLFLARTLNNTAKGKQLESQPVFSYKEIGSLAYVGDWKAIASLRIRDQKVHKAGFQAWILWRYAYFSMSVSWRNKVLIPIYWLVASIFGRNTSRFQ</sequence>
<dbReference type="SUPFAM" id="SSF51905">
    <property type="entry name" value="FAD/NAD(P)-binding domain"/>
    <property type="match status" value="2"/>
</dbReference>
<evidence type="ECO:0000313" key="12">
    <source>
        <dbReference type="EMBL" id="RKP19635.1"/>
    </source>
</evidence>
<keyword evidence="4" id="KW-0274">FAD</keyword>
<name>A0A4P9YJP5_ROZAC</name>
<dbReference type="EMBL" id="ML005190">
    <property type="protein sequence ID" value="RKP19635.1"/>
    <property type="molecule type" value="Genomic_DNA"/>
</dbReference>
<dbReference type="EC" id="1.6.5.9" evidence="2"/>
<dbReference type="Gene3D" id="3.50.50.100">
    <property type="match status" value="1"/>
</dbReference>
<dbReference type="PRINTS" id="PR00368">
    <property type="entry name" value="FADPNR"/>
</dbReference>
<evidence type="ECO:0000256" key="4">
    <source>
        <dbReference type="ARBA" id="ARBA00022827"/>
    </source>
</evidence>
<feature type="domain" description="FAD/NAD(P)-binding" evidence="10">
    <location>
        <begin position="54"/>
        <end position="379"/>
    </location>
</feature>
<dbReference type="Proteomes" id="UP000281549">
    <property type="component" value="Unassembled WGS sequence"/>
</dbReference>
<evidence type="ECO:0000259" key="11">
    <source>
        <dbReference type="Pfam" id="PF22366"/>
    </source>
</evidence>
<evidence type="ECO:0000256" key="7">
    <source>
        <dbReference type="ARBA" id="ARBA00023027"/>
    </source>
</evidence>
<evidence type="ECO:0000313" key="13">
    <source>
        <dbReference type="Proteomes" id="UP000281549"/>
    </source>
</evidence>
<comment type="catalytic activity">
    <reaction evidence="8">
        <text>a quinone + NADH + H(+) = a quinol + NAD(+)</text>
        <dbReference type="Rhea" id="RHEA:46160"/>
        <dbReference type="ChEBI" id="CHEBI:15378"/>
        <dbReference type="ChEBI" id="CHEBI:24646"/>
        <dbReference type="ChEBI" id="CHEBI:57540"/>
        <dbReference type="ChEBI" id="CHEBI:57945"/>
        <dbReference type="ChEBI" id="CHEBI:132124"/>
        <dbReference type="EC" id="1.6.5.9"/>
    </reaction>
</comment>
<keyword evidence="7" id="KW-0520">NAD</keyword>
<keyword evidence="3" id="KW-0285">Flavoprotein</keyword>
<evidence type="ECO:0000259" key="10">
    <source>
        <dbReference type="Pfam" id="PF07992"/>
    </source>
</evidence>
<dbReference type="PANTHER" id="PTHR43706">
    <property type="entry name" value="NADH DEHYDROGENASE"/>
    <property type="match status" value="1"/>
</dbReference>
<evidence type="ECO:0000256" key="1">
    <source>
        <dbReference type="ARBA" id="ARBA00005272"/>
    </source>
</evidence>
<dbReference type="PANTHER" id="PTHR43706:SF47">
    <property type="entry name" value="EXTERNAL NADH-UBIQUINONE OXIDOREDUCTASE 1, MITOCHONDRIAL-RELATED"/>
    <property type="match status" value="1"/>
</dbReference>
<feature type="domain" description="External alternative NADH-ubiquinone oxidoreductase-like C-terminal" evidence="11">
    <location>
        <begin position="407"/>
        <end position="469"/>
    </location>
</feature>
<accession>A0A4P9YJP5</accession>
<comment type="catalytic activity">
    <reaction evidence="9">
        <text>a ubiquinone + NADH + H(+) = a ubiquinol + NAD(+)</text>
        <dbReference type="Rhea" id="RHEA:23152"/>
        <dbReference type="Rhea" id="RHEA-COMP:9565"/>
        <dbReference type="Rhea" id="RHEA-COMP:9566"/>
        <dbReference type="ChEBI" id="CHEBI:15378"/>
        <dbReference type="ChEBI" id="CHEBI:16389"/>
        <dbReference type="ChEBI" id="CHEBI:17976"/>
        <dbReference type="ChEBI" id="CHEBI:57540"/>
        <dbReference type="ChEBI" id="CHEBI:57945"/>
    </reaction>
</comment>
<evidence type="ECO:0000256" key="2">
    <source>
        <dbReference type="ARBA" id="ARBA00012637"/>
    </source>
</evidence>
<dbReference type="Pfam" id="PF22366">
    <property type="entry name" value="NDH2_C"/>
    <property type="match status" value="1"/>
</dbReference>
<protein>
    <recommendedName>
        <fullName evidence="2">NADH:ubiquinone reductase (non-electrogenic)</fullName>
        <ecNumber evidence="2">1.6.5.9</ecNumber>
    </recommendedName>
</protein>
<organism evidence="12 13">
    <name type="scientific">Rozella allomycis (strain CSF55)</name>
    <dbReference type="NCBI Taxonomy" id="988480"/>
    <lineage>
        <taxon>Eukaryota</taxon>
        <taxon>Fungi</taxon>
        <taxon>Fungi incertae sedis</taxon>
        <taxon>Cryptomycota</taxon>
        <taxon>Cryptomycota incertae sedis</taxon>
        <taxon>Rozella</taxon>
    </lineage>
</organism>
<dbReference type="GO" id="GO:0005739">
    <property type="term" value="C:mitochondrion"/>
    <property type="evidence" value="ECO:0007669"/>
    <property type="project" value="UniProtKB-ARBA"/>
</dbReference>
<gene>
    <name evidence="12" type="ORF">ROZALSC1DRAFT_28789</name>
</gene>
<dbReference type="InterPro" id="IPR054585">
    <property type="entry name" value="NDH2-like_C"/>
</dbReference>
<dbReference type="InterPro" id="IPR023753">
    <property type="entry name" value="FAD/NAD-binding_dom"/>
</dbReference>
<keyword evidence="5" id="KW-0809">Transit peptide</keyword>
<evidence type="ECO:0000256" key="8">
    <source>
        <dbReference type="ARBA" id="ARBA00047599"/>
    </source>
</evidence>
<dbReference type="Pfam" id="PF07992">
    <property type="entry name" value="Pyr_redox_2"/>
    <property type="match status" value="1"/>
</dbReference>
<dbReference type="GO" id="GO:0050136">
    <property type="term" value="F:NADH dehydrogenase (quinone) (non-electrogenic) activity"/>
    <property type="evidence" value="ECO:0007669"/>
    <property type="project" value="UniProtKB-EC"/>
</dbReference>
<evidence type="ECO:0000256" key="9">
    <source>
        <dbReference type="ARBA" id="ARBA00049010"/>
    </source>
</evidence>
<evidence type="ECO:0000256" key="6">
    <source>
        <dbReference type="ARBA" id="ARBA00023002"/>
    </source>
</evidence>
<dbReference type="AlphaFoldDB" id="A0A4P9YJP5"/>
<evidence type="ECO:0000256" key="5">
    <source>
        <dbReference type="ARBA" id="ARBA00022946"/>
    </source>
</evidence>
<dbReference type="InterPro" id="IPR045024">
    <property type="entry name" value="NDH-2"/>
</dbReference>
<comment type="similarity">
    <text evidence="1">Belongs to the NADH dehydrogenase family.</text>
</comment>
<evidence type="ECO:0000256" key="3">
    <source>
        <dbReference type="ARBA" id="ARBA00022630"/>
    </source>
</evidence>
<proteinExistence type="inferred from homology"/>
<dbReference type="InterPro" id="IPR036188">
    <property type="entry name" value="FAD/NAD-bd_sf"/>
</dbReference>